<reference evidence="2 3" key="1">
    <citation type="submission" date="2019-01" db="EMBL/GenBank/DDBJ databases">
        <title>Zoogloea oleivorans genome sequencing and assembly.</title>
        <authorList>
            <person name="Tancsics A."/>
            <person name="Farkas M."/>
            <person name="Kriszt B."/>
            <person name="Maroti G."/>
            <person name="Horvath B."/>
        </authorList>
    </citation>
    <scope>NUCLEOTIDE SEQUENCE [LARGE SCALE GENOMIC DNA]</scope>
    <source>
        <strain evidence="2 3">Buc</strain>
    </source>
</reference>
<organism evidence="2 3">
    <name type="scientific">Zoogloea oleivorans</name>
    <dbReference type="NCBI Taxonomy" id="1552750"/>
    <lineage>
        <taxon>Bacteria</taxon>
        <taxon>Pseudomonadati</taxon>
        <taxon>Pseudomonadota</taxon>
        <taxon>Betaproteobacteria</taxon>
        <taxon>Rhodocyclales</taxon>
        <taxon>Zoogloeaceae</taxon>
        <taxon>Zoogloea</taxon>
    </lineage>
</organism>
<dbReference type="EMBL" id="SDKK01000029">
    <property type="protein sequence ID" value="TYC52912.1"/>
    <property type="molecule type" value="Genomic_DNA"/>
</dbReference>
<protein>
    <recommendedName>
        <fullName evidence="4">DUF4198 domain-containing protein</fullName>
    </recommendedName>
</protein>
<accession>A0A6C2CH09</accession>
<dbReference type="AlphaFoldDB" id="A0A6C2CH09"/>
<dbReference type="OrthoDB" id="8911471at2"/>
<proteinExistence type="predicted"/>
<evidence type="ECO:0008006" key="4">
    <source>
        <dbReference type="Google" id="ProtNLM"/>
    </source>
</evidence>
<dbReference type="RefSeq" id="WP_148581201.1">
    <property type="nucleotide sequence ID" value="NZ_SDKK01000029.1"/>
</dbReference>
<sequence length="207" mass="22323">MNCFSPAGLARRYLLIFALFFASTVQAQYFWIDGDVDGKRIQSGELNKPQSEALAVQGARAFSADGKAVVLGAADGAYKAGNIGSDLRFTANRTDDKSLTIYHARFGRQETKAVSDIELVPTAPGGNTFRLFWKGNAVGASQVNVHTSEGWSRVLRPGADGSIGFNPSFPALYVLEVSAKVNGAVTVDGKKYEDVRHVATLSFRVDR</sequence>
<evidence type="ECO:0000256" key="1">
    <source>
        <dbReference type="SAM" id="SignalP"/>
    </source>
</evidence>
<comment type="caution">
    <text evidence="2">The sequence shown here is derived from an EMBL/GenBank/DDBJ whole genome shotgun (WGS) entry which is preliminary data.</text>
</comment>
<keyword evidence="3" id="KW-1185">Reference proteome</keyword>
<evidence type="ECO:0000313" key="3">
    <source>
        <dbReference type="Proteomes" id="UP000389128"/>
    </source>
</evidence>
<gene>
    <name evidence="2" type="ORF">ETQ85_21930</name>
</gene>
<feature type="signal peptide" evidence="1">
    <location>
        <begin position="1"/>
        <end position="27"/>
    </location>
</feature>
<evidence type="ECO:0000313" key="2">
    <source>
        <dbReference type="EMBL" id="TYC52912.1"/>
    </source>
</evidence>
<keyword evidence="1" id="KW-0732">Signal</keyword>
<name>A0A6C2CH09_9RHOO</name>
<dbReference type="Proteomes" id="UP000389128">
    <property type="component" value="Unassembled WGS sequence"/>
</dbReference>
<feature type="chain" id="PRO_5025543741" description="DUF4198 domain-containing protein" evidence="1">
    <location>
        <begin position="28"/>
        <end position="207"/>
    </location>
</feature>